<dbReference type="Proteomes" id="UP000677228">
    <property type="component" value="Unassembled WGS sequence"/>
</dbReference>
<evidence type="ECO:0000313" key="3">
    <source>
        <dbReference type="Proteomes" id="UP000677228"/>
    </source>
</evidence>
<evidence type="ECO:0000313" key="1">
    <source>
        <dbReference type="EMBL" id="CAF1142123.1"/>
    </source>
</evidence>
<sequence length="235" mass="26335">MLGLVQLPMYAHVHRTIREPHVLHLYATTLAIMLELVQLPMYARVHRAIREPHALHVDIPYMWAKYHPKRRELVGDLAFITEFFLMNVFIVAIPITFDDIPGVDPSGGSIPSVYDGLMWTNANYLDSTRSVGSGYQQFCTSYCLWFKNGAMTIRLINSSTTFTFKSCFIGAGWNNVQATVNAYNGSTLLHTTTLSLTNTQWMNFAPNWSGLTSVTIDSGTGYATDIGMDNLIVTI</sequence>
<gene>
    <name evidence="1" type="ORF">OVA965_LOCUS21179</name>
    <name evidence="2" type="ORF">TMI583_LOCUS21766</name>
</gene>
<dbReference type="EMBL" id="CAJOBA010027006">
    <property type="protein sequence ID" value="CAF3938904.1"/>
    <property type="molecule type" value="Genomic_DNA"/>
</dbReference>
<reference evidence="1" key="1">
    <citation type="submission" date="2021-02" db="EMBL/GenBank/DDBJ databases">
        <authorList>
            <person name="Nowell W R."/>
        </authorList>
    </citation>
    <scope>NUCLEOTIDE SEQUENCE</scope>
</reference>
<name>A0A8S2EBZ7_9BILA</name>
<proteinExistence type="predicted"/>
<accession>A0A8S2EBZ7</accession>
<organism evidence="1 3">
    <name type="scientific">Didymodactylos carnosus</name>
    <dbReference type="NCBI Taxonomy" id="1234261"/>
    <lineage>
        <taxon>Eukaryota</taxon>
        <taxon>Metazoa</taxon>
        <taxon>Spiralia</taxon>
        <taxon>Gnathifera</taxon>
        <taxon>Rotifera</taxon>
        <taxon>Eurotatoria</taxon>
        <taxon>Bdelloidea</taxon>
        <taxon>Philodinida</taxon>
        <taxon>Philodinidae</taxon>
        <taxon>Didymodactylos</taxon>
    </lineage>
</organism>
<dbReference type="Proteomes" id="UP000682733">
    <property type="component" value="Unassembled WGS sequence"/>
</dbReference>
<dbReference type="AlphaFoldDB" id="A0A8S2EBZ7"/>
<protein>
    <submittedName>
        <fullName evidence="1">Uncharacterized protein</fullName>
    </submittedName>
</protein>
<dbReference type="EMBL" id="CAJNOK010011521">
    <property type="protein sequence ID" value="CAF1142123.1"/>
    <property type="molecule type" value="Genomic_DNA"/>
</dbReference>
<comment type="caution">
    <text evidence="1">The sequence shown here is derived from an EMBL/GenBank/DDBJ whole genome shotgun (WGS) entry which is preliminary data.</text>
</comment>
<evidence type="ECO:0000313" key="2">
    <source>
        <dbReference type="EMBL" id="CAF3938904.1"/>
    </source>
</evidence>